<dbReference type="PANTHER" id="PTHR47129:SF1">
    <property type="entry name" value="NMRA-LIKE DOMAIN-CONTAINING PROTEIN"/>
    <property type="match status" value="1"/>
</dbReference>
<dbReference type="InterPro" id="IPR036291">
    <property type="entry name" value="NAD(P)-bd_dom_sf"/>
</dbReference>
<dbReference type="PANTHER" id="PTHR47129">
    <property type="entry name" value="QUINONE OXIDOREDUCTASE 2"/>
    <property type="match status" value="1"/>
</dbReference>
<dbReference type="Pfam" id="PF13460">
    <property type="entry name" value="NAD_binding_10"/>
    <property type="match status" value="1"/>
</dbReference>
<comment type="caution">
    <text evidence="2">The sequence shown here is derived from an EMBL/GenBank/DDBJ whole genome shotgun (WGS) entry which is preliminary data.</text>
</comment>
<dbReference type="OrthoDB" id="152510at2"/>
<dbReference type="InterPro" id="IPR016040">
    <property type="entry name" value="NAD(P)-bd_dom"/>
</dbReference>
<organism evidence="2 3">
    <name type="scientific">Paenibacillus hemerocallicola</name>
    <dbReference type="NCBI Taxonomy" id="1172614"/>
    <lineage>
        <taxon>Bacteria</taxon>
        <taxon>Bacillati</taxon>
        <taxon>Bacillota</taxon>
        <taxon>Bacilli</taxon>
        <taxon>Bacillales</taxon>
        <taxon>Paenibacillaceae</taxon>
        <taxon>Paenibacillus</taxon>
    </lineage>
</organism>
<dbReference type="SUPFAM" id="SSF51735">
    <property type="entry name" value="NAD(P)-binding Rossmann-fold domains"/>
    <property type="match status" value="1"/>
</dbReference>
<keyword evidence="3" id="KW-1185">Reference proteome</keyword>
<name>A0A5C4T7C6_9BACL</name>
<protein>
    <submittedName>
        <fullName evidence="2">SDR family NAD(P)-dependent oxidoreductase</fullName>
    </submittedName>
</protein>
<dbReference type="Gene3D" id="3.40.50.720">
    <property type="entry name" value="NAD(P)-binding Rossmann-like Domain"/>
    <property type="match status" value="1"/>
</dbReference>
<dbReference type="Gene3D" id="3.90.25.10">
    <property type="entry name" value="UDP-galactose 4-epimerase, domain 1"/>
    <property type="match status" value="1"/>
</dbReference>
<dbReference type="RefSeq" id="WP_139603716.1">
    <property type="nucleotide sequence ID" value="NZ_VDCQ01000025.1"/>
</dbReference>
<dbReference type="EMBL" id="VDCQ01000025">
    <property type="protein sequence ID" value="TNJ64842.1"/>
    <property type="molecule type" value="Genomic_DNA"/>
</dbReference>
<sequence>MPIVITGANGKLGSLVIRKLLQHVSAKGIIACVRQREKAAQFAELGIEVRECDYDDPDTIGQALQGASKLLLISGSNPEDTIRMRQHAHVIEEAKKAKVEHLLYTSFAFADSGKNSMTHMHLAAEHAIKASGIPYTFLRNALYSDFVGALGLDAAIAQGELVVPPGEWIFNTVTRDDLAAGIAEVLSGPDHQRKTYELTASSTWNFTQLTEVLSEKAGKKVSLRYDPEIRNWLYGFLRTIDTSSTSADLAKLIGRPTAALKESILPFLN</sequence>
<gene>
    <name evidence="2" type="ORF">FE784_18530</name>
</gene>
<dbReference type="Proteomes" id="UP000307943">
    <property type="component" value="Unassembled WGS sequence"/>
</dbReference>
<evidence type="ECO:0000259" key="1">
    <source>
        <dbReference type="Pfam" id="PF13460"/>
    </source>
</evidence>
<evidence type="ECO:0000313" key="3">
    <source>
        <dbReference type="Proteomes" id="UP000307943"/>
    </source>
</evidence>
<feature type="domain" description="NAD(P)-binding" evidence="1">
    <location>
        <begin position="7"/>
        <end position="187"/>
    </location>
</feature>
<accession>A0A5C4T7C6</accession>
<dbReference type="InterPro" id="IPR052718">
    <property type="entry name" value="NmrA-type_oxidoreductase"/>
</dbReference>
<proteinExistence type="predicted"/>
<dbReference type="AlphaFoldDB" id="A0A5C4T7C6"/>
<reference evidence="2 3" key="1">
    <citation type="submission" date="2019-05" db="EMBL/GenBank/DDBJ databases">
        <title>We sequenced the genome of Paenibacillus hemerocallicola KCTC 33185 for further insight into its adaptation and study the phylogeny of Paenibacillus.</title>
        <authorList>
            <person name="Narsing Rao M.P."/>
        </authorList>
    </citation>
    <scope>NUCLEOTIDE SEQUENCE [LARGE SCALE GENOMIC DNA]</scope>
    <source>
        <strain evidence="2 3">KCTC 33185</strain>
    </source>
</reference>
<evidence type="ECO:0000313" key="2">
    <source>
        <dbReference type="EMBL" id="TNJ64842.1"/>
    </source>
</evidence>